<evidence type="ECO:0000313" key="2">
    <source>
        <dbReference type="Proteomes" id="UP000306918"/>
    </source>
</evidence>
<organism evidence="1 2">
    <name type="scientific">Niastella caeni</name>
    <dbReference type="NCBI Taxonomy" id="2569763"/>
    <lineage>
        <taxon>Bacteria</taxon>
        <taxon>Pseudomonadati</taxon>
        <taxon>Bacteroidota</taxon>
        <taxon>Chitinophagia</taxon>
        <taxon>Chitinophagales</taxon>
        <taxon>Chitinophagaceae</taxon>
        <taxon>Niastella</taxon>
    </lineage>
</organism>
<sequence length="210" mass="22343">MRKLTPFLLLGSILLAMTSCQKEKSVDTLSHGSGSAGSTGSEKGTWKFLFMQAATSQTIEYKDGIDDVKTVTISDYTTENNAGTVKFDGSKMTATGLTYSVDAMAKGYLYTNGVLEDSLEFPFAATVPPTSSTASYKKAGADSIYVQSGVFTGIGSGGTTQATPGGYKLKFNGDKMTMTTVYDDTKLEFVMGMSQKTISHAVVVLTLQKQ</sequence>
<keyword evidence="2" id="KW-1185">Reference proteome</keyword>
<dbReference type="RefSeq" id="WP_136579886.1">
    <property type="nucleotide sequence ID" value="NZ_STFF01000008.1"/>
</dbReference>
<comment type="caution">
    <text evidence="1">The sequence shown here is derived from an EMBL/GenBank/DDBJ whole genome shotgun (WGS) entry which is preliminary data.</text>
</comment>
<protein>
    <submittedName>
        <fullName evidence="1">Uncharacterized protein</fullName>
    </submittedName>
</protein>
<dbReference type="AlphaFoldDB" id="A0A4S8HGJ0"/>
<reference evidence="1 2" key="1">
    <citation type="submission" date="2019-04" db="EMBL/GenBank/DDBJ databases">
        <title>Niastella caeni sp. nov., isolated from activated sludge.</title>
        <authorList>
            <person name="Sheng M."/>
        </authorList>
    </citation>
    <scope>NUCLEOTIDE SEQUENCE [LARGE SCALE GENOMIC DNA]</scope>
    <source>
        <strain evidence="1 2">HX-2-15</strain>
    </source>
</reference>
<evidence type="ECO:0000313" key="1">
    <source>
        <dbReference type="EMBL" id="THU34270.1"/>
    </source>
</evidence>
<dbReference type="EMBL" id="STFF01000008">
    <property type="protein sequence ID" value="THU34270.1"/>
    <property type="molecule type" value="Genomic_DNA"/>
</dbReference>
<proteinExistence type="predicted"/>
<dbReference type="PROSITE" id="PS51257">
    <property type="entry name" value="PROKAR_LIPOPROTEIN"/>
    <property type="match status" value="1"/>
</dbReference>
<gene>
    <name evidence="1" type="ORF">FAM09_24950</name>
</gene>
<accession>A0A4S8HGJ0</accession>
<dbReference type="OrthoDB" id="673912at2"/>
<dbReference type="Proteomes" id="UP000306918">
    <property type="component" value="Unassembled WGS sequence"/>
</dbReference>
<name>A0A4S8HGJ0_9BACT</name>